<dbReference type="Proteomes" id="UP000190857">
    <property type="component" value="Unassembled WGS sequence"/>
</dbReference>
<evidence type="ECO:0000256" key="1">
    <source>
        <dbReference type="SAM" id="Phobius"/>
    </source>
</evidence>
<keyword evidence="1" id="KW-0812">Transmembrane</keyword>
<keyword evidence="1" id="KW-1133">Transmembrane helix</keyword>
<dbReference type="STRING" id="123320.SAMN06309945_0190"/>
<accession>A0A1T5IB76</accession>
<feature type="transmembrane region" description="Helical" evidence="1">
    <location>
        <begin position="39"/>
        <end position="64"/>
    </location>
</feature>
<feature type="transmembrane region" description="Helical" evidence="1">
    <location>
        <begin position="12"/>
        <end position="33"/>
    </location>
</feature>
<reference evidence="2 3" key="1">
    <citation type="submission" date="2017-02" db="EMBL/GenBank/DDBJ databases">
        <authorList>
            <person name="Peterson S.W."/>
        </authorList>
    </citation>
    <scope>NUCLEOTIDE SEQUENCE [LARGE SCALE GENOMIC DNA]</scope>
    <source>
        <strain evidence="2 3">VKM Ac-2059</strain>
    </source>
</reference>
<evidence type="ECO:0000313" key="2">
    <source>
        <dbReference type="EMBL" id="SKC36421.1"/>
    </source>
</evidence>
<protein>
    <submittedName>
        <fullName evidence="2">Uncharacterized protein</fullName>
    </submittedName>
</protein>
<gene>
    <name evidence="2" type="ORF">SAMN06309945_0190</name>
</gene>
<keyword evidence="1" id="KW-0472">Membrane</keyword>
<name>A0A1T5IB76_9MICO</name>
<dbReference type="AlphaFoldDB" id="A0A1T5IB76"/>
<organism evidence="2 3">
    <name type="scientific">Okibacterium fritillariae</name>
    <dbReference type="NCBI Taxonomy" id="123320"/>
    <lineage>
        <taxon>Bacteria</taxon>
        <taxon>Bacillati</taxon>
        <taxon>Actinomycetota</taxon>
        <taxon>Actinomycetes</taxon>
        <taxon>Micrococcales</taxon>
        <taxon>Microbacteriaceae</taxon>
        <taxon>Okibacterium</taxon>
    </lineage>
</organism>
<keyword evidence="3" id="KW-1185">Reference proteome</keyword>
<sequence>MASNERLMSRIRMYIFVMVASFFLQGAFLAWALRTDGSATAWIVWLAVLVFCVPATIFAGVNAYKLSKQYRKLKWGEE</sequence>
<evidence type="ECO:0000313" key="3">
    <source>
        <dbReference type="Proteomes" id="UP000190857"/>
    </source>
</evidence>
<proteinExistence type="predicted"/>
<dbReference type="EMBL" id="FUZP01000001">
    <property type="protein sequence ID" value="SKC36421.1"/>
    <property type="molecule type" value="Genomic_DNA"/>
</dbReference>